<gene>
    <name evidence="1" type="ORF">GXW74_03095</name>
</gene>
<evidence type="ECO:0000313" key="1">
    <source>
        <dbReference type="EMBL" id="MBR0679461.1"/>
    </source>
</evidence>
<name>A0A9X9X6X5_9PROT</name>
<accession>A0A9X9X6X5</accession>
<dbReference type="RefSeq" id="WP_211844816.1">
    <property type="nucleotide sequence ID" value="NZ_JAAEDL010000002.1"/>
</dbReference>
<protein>
    <submittedName>
        <fullName evidence="1">Uncharacterized protein</fullName>
    </submittedName>
</protein>
<dbReference type="Pfam" id="PF23812">
    <property type="entry name" value="Phage_TAC_18"/>
    <property type="match status" value="1"/>
</dbReference>
<proteinExistence type="predicted"/>
<reference evidence="1" key="1">
    <citation type="submission" date="2020-01" db="EMBL/GenBank/DDBJ databases">
        <authorList>
            <person name="Rat A."/>
        </authorList>
    </citation>
    <scope>NUCLEOTIDE SEQUENCE</scope>
    <source>
        <strain evidence="1">LMG 31228</strain>
    </source>
</reference>
<dbReference type="InterPro" id="IPR056919">
    <property type="entry name" value="Phage_TAC_18"/>
</dbReference>
<keyword evidence="2" id="KW-1185">Reference proteome</keyword>
<sequence>MPAGLVGPLRPSGSEAVWRAFGELDAQRLHSESGIPQPIQHRDVEAWCRTMRVPLHPAEIVAVLALDGERRAVEAERLAANCPGDADLEDDDP</sequence>
<organism evidence="1 2">
    <name type="scientific">Neoroseomonas eburnea</name>
    <dbReference type="NCBI Taxonomy" id="1346889"/>
    <lineage>
        <taxon>Bacteria</taxon>
        <taxon>Pseudomonadati</taxon>
        <taxon>Pseudomonadota</taxon>
        <taxon>Alphaproteobacteria</taxon>
        <taxon>Acetobacterales</taxon>
        <taxon>Acetobacteraceae</taxon>
        <taxon>Neoroseomonas</taxon>
    </lineage>
</organism>
<dbReference type="AlphaFoldDB" id="A0A9X9X6X5"/>
<comment type="caution">
    <text evidence="1">The sequence shown here is derived from an EMBL/GenBank/DDBJ whole genome shotgun (WGS) entry which is preliminary data.</text>
</comment>
<evidence type="ECO:0000313" key="2">
    <source>
        <dbReference type="Proteomes" id="UP001138709"/>
    </source>
</evidence>
<dbReference type="Proteomes" id="UP001138709">
    <property type="component" value="Unassembled WGS sequence"/>
</dbReference>
<dbReference type="EMBL" id="JAAEDL010000002">
    <property type="protein sequence ID" value="MBR0679461.1"/>
    <property type="molecule type" value="Genomic_DNA"/>
</dbReference>
<reference evidence="1" key="2">
    <citation type="journal article" date="2021" name="Syst. Appl. Microbiol.">
        <title>Roseomonas hellenica sp. nov., isolated from roots of wild-growing Alkanna tinctoria.</title>
        <authorList>
            <person name="Rat A."/>
            <person name="Naranjo H.D."/>
            <person name="Lebbe L."/>
            <person name="Cnockaert M."/>
            <person name="Krigas N."/>
            <person name="Grigoriadou K."/>
            <person name="Maloupa E."/>
            <person name="Willems A."/>
        </authorList>
    </citation>
    <scope>NUCLEOTIDE SEQUENCE</scope>
    <source>
        <strain evidence="1">LMG 31228</strain>
    </source>
</reference>